<name>A0A6J4K5Z5_9BACT</name>
<accession>A0A6J4K5Z5</accession>
<dbReference type="EMBL" id="CADCTO010000672">
    <property type="protein sequence ID" value="CAA9296235.1"/>
    <property type="molecule type" value="Genomic_DNA"/>
</dbReference>
<reference evidence="2" key="1">
    <citation type="submission" date="2020-02" db="EMBL/GenBank/DDBJ databases">
        <authorList>
            <person name="Meier V. D."/>
        </authorList>
    </citation>
    <scope>NUCLEOTIDE SEQUENCE</scope>
    <source>
        <strain evidence="2">AVDCRST_MAG63</strain>
    </source>
</reference>
<organism evidence="2">
    <name type="scientific">uncultured Armatimonadetes bacterium</name>
    <dbReference type="NCBI Taxonomy" id="157466"/>
    <lineage>
        <taxon>Bacteria</taxon>
        <taxon>Bacillati</taxon>
        <taxon>Armatimonadota</taxon>
        <taxon>environmental samples</taxon>
    </lineage>
</organism>
<dbReference type="InterPro" id="IPR003607">
    <property type="entry name" value="HD/PDEase_dom"/>
</dbReference>
<dbReference type="InterPro" id="IPR052340">
    <property type="entry name" value="RNase_Y/CdgJ"/>
</dbReference>
<evidence type="ECO:0000259" key="1">
    <source>
        <dbReference type="PROSITE" id="PS51833"/>
    </source>
</evidence>
<dbReference type="PANTHER" id="PTHR33525">
    <property type="match status" value="1"/>
</dbReference>
<gene>
    <name evidence="2" type="ORF">AVDCRST_MAG63-4822</name>
</gene>
<dbReference type="NCBIfam" id="TIGR00277">
    <property type="entry name" value="HDIG"/>
    <property type="match status" value="1"/>
</dbReference>
<dbReference type="PANTHER" id="PTHR33525:SF3">
    <property type="entry name" value="RIBONUCLEASE Y"/>
    <property type="match status" value="1"/>
</dbReference>
<dbReference type="AlphaFoldDB" id="A0A6J4K5Z5"/>
<evidence type="ECO:0000313" key="2">
    <source>
        <dbReference type="EMBL" id="CAA9296235.1"/>
    </source>
</evidence>
<feature type="domain" description="HDOD" evidence="1">
    <location>
        <begin position="24"/>
        <end position="227"/>
    </location>
</feature>
<dbReference type="SUPFAM" id="SSF109604">
    <property type="entry name" value="HD-domain/PDEase-like"/>
    <property type="match status" value="1"/>
</dbReference>
<sequence length="302" mass="31782">MTPAVNVAAPMLSLERLLHSVEDLPSLPEVAVRVARMADDPDVSADSVGRVVATDQALTARVLRMANSAYYGVARRVSTVPEAVMILGLRTIRTLTMAASIYPMVSRGLPGYALGRGDLWRHSIGAALCAQALARRARPTSHVIGPVVADEAFVAGLLHDIGKMALSIHLKDHLGTTRQKALADNVPFVVAERAVLGFDHAQAGAAMSEKWNLPASLVQAIAFHHDPLRASHGNVGLACVTHLADAMCLILGVGVGGDGLLSTLHMEAAEALGLADDLDEVTASCLDTLRLAGPSFDFEKAL</sequence>
<dbReference type="InterPro" id="IPR006675">
    <property type="entry name" value="HDIG_dom"/>
</dbReference>
<protein>
    <recommendedName>
        <fullName evidence="1">HDOD domain-containing protein</fullName>
    </recommendedName>
</protein>
<dbReference type="CDD" id="cd00077">
    <property type="entry name" value="HDc"/>
    <property type="match status" value="1"/>
</dbReference>
<dbReference type="Gene3D" id="1.10.3210.10">
    <property type="entry name" value="Hypothetical protein af1432"/>
    <property type="match status" value="1"/>
</dbReference>
<dbReference type="InterPro" id="IPR013976">
    <property type="entry name" value="HDOD"/>
</dbReference>
<dbReference type="SMART" id="SM00471">
    <property type="entry name" value="HDc"/>
    <property type="match status" value="1"/>
</dbReference>
<dbReference type="Pfam" id="PF08668">
    <property type="entry name" value="HDOD"/>
    <property type="match status" value="1"/>
</dbReference>
<dbReference type="PROSITE" id="PS51833">
    <property type="entry name" value="HDOD"/>
    <property type="match status" value="1"/>
</dbReference>
<proteinExistence type="predicted"/>